<keyword evidence="3" id="KW-1185">Reference proteome</keyword>
<dbReference type="GO" id="GO:0009401">
    <property type="term" value="P:phosphoenolpyruvate-dependent sugar phosphotransferase system"/>
    <property type="evidence" value="ECO:0007669"/>
    <property type="project" value="InterPro"/>
</dbReference>
<dbReference type="PANTHER" id="PTHR32502">
    <property type="entry name" value="N-ACETYLGALACTOSAMINE PERMEASE II COMPONENT-RELATED"/>
    <property type="match status" value="1"/>
</dbReference>
<dbReference type="PROSITE" id="PS51108">
    <property type="entry name" value="PTS_EIID"/>
    <property type="match status" value="1"/>
</dbReference>
<keyword evidence="1" id="KW-1133">Transmembrane helix</keyword>
<dbReference type="GeneID" id="83014524"/>
<dbReference type="InterPro" id="IPR004704">
    <property type="entry name" value="PTS_IID_man"/>
</dbReference>
<name>A0A412G501_9FIRM</name>
<evidence type="ECO:0000313" key="2">
    <source>
        <dbReference type="EMBL" id="RGR75864.1"/>
    </source>
</evidence>
<organism evidence="2 3">
    <name type="scientific">Holdemania filiformis</name>
    <dbReference type="NCBI Taxonomy" id="61171"/>
    <lineage>
        <taxon>Bacteria</taxon>
        <taxon>Bacillati</taxon>
        <taxon>Bacillota</taxon>
        <taxon>Erysipelotrichia</taxon>
        <taxon>Erysipelotrichales</taxon>
        <taxon>Erysipelotrichaceae</taxon>
        <taxon>Holdemania</taxon>
    </lineage>
</organism>
<evidence type="ECO:0000313" key="3">
    <source>
        <dbReference type="Proteomes" id="UP000284178"/>
    </source>
</evidence>
<comment type="caution">
    <text evidence="2">The sequence shown here is derived from an EMBL/GenBank/DDBJ whole genome shotgun (WGS) entry which is preliminary data.</text>
</comment>
<feature type="transmembrane region" description="Helical" evidence="1">
    <location>
        <begin position="188"/>
        <end position="212"/>
    </location>
</feature>
<reference evidence="2 3" key="1">
    <citation type="submission" date="2018-08" db="EMBL/GenBank/DDBJ databases">
        <title>A genome reference for cultivated species of the human gut microbiota.</title>
        <authorList>
            <person name="Zou Y."/>
            <person name="Xue W."/>
            <person name="Luo G."/>
        </authorList>
    </citation>
    <scope>NUCLEOTIDE SEQUENCE [LARGE SCALE GENOMIC DNA]</scope>
    <source>
        <strain evidence="2 3">AF24-29</strain>
    </source>
</reference>
<feature type="transmembrane region" description="Helical" evidence="1">
    <location>
        <begin position="66"/>
        <end position="84"/>
    </location>
</feature>
<dbReference type="PANTHER" id="PTHR32502:SF23">
    <property type="entry name" value="TRANSPORT PROTEIN, PTS SYSTEM"/>
    <property type="match status" value="1"/>
</dbReference>
<dbReference type="InterPro" id="IPR050303">
    <property type="entry name" value="GatZ_KbaZ_carbometab"/>
</dbReference>
<dbReference type="RefSeq" id="WP_117893862.1">
    <property type="nucleotide sequence ID" value="NZ_CABJCV010000003.1"/>
</dbReference>
<feature type="transmembrane region" description="Helical" evidence="1">
    <location>
        <begin position="252"/>
        <end position="270"/>
    </location>
</feature>
<evidence type="ECO:0000256" key="1">
    <source>
        <dbReference type="SAM" id="Phobius"/>
    </source>
</evidence>
<keyword evidence="1" id="KW-0472">Membrane</keyword>
<dbReference type="GO" id="GO:0005886">
    <property type="term" value="C:plasma membrane"/>
    <property type="evidence" value="ECO:0007669"/>
    <property type="project" value="TreeGrafter"/>
</dbReference>
<dbReference type="Proteomes" id="UP000284178">
    <property type="component" value="Unassembled WGS sequence"/>
</dbReference>
<feature type="transmembrane region" description="Helical" evidence="1">
    <location>
        <begin position="129"/>
        <end position="150"/>
    </location>
</feature>
<sequence>MAKMELSTQEKKTLKSMFWNSGLVFCGFNMVKMEGNAFTCTMAPAIEELYSDPEERKQALVRHNNFFNTHAVLFSFIAGLAYALEREKVTKGSVDDDTIENIKVALMGPTAGIGDAFFFNCVRVIAAGIGIGLCAEGNLLGVLIFVLLYGGSQVVARWYLLKIGYTMGTSFIDSIFSSGLMTSLTKSAAILGLSMVGAMVASMVNVKLAWTIQVGQTSVVVLDVVNSIMPGILSVALVFGLVALIKKGVRPVTLVLGILVLSVALAFFGIF</sequence>
<dbReference type="AlphaFoldDB" id="A0A412G501"/>
<keyword evidence="1" id="KW-0812">Transmembrane</keyword>
<dbReference type="EMBL" id="QRUP01000003">
    <property type="protein sequence ID" value="RGR75864.1"/>
    <property type="molecule type" value="Genomic_DNA"/>
</dbReference>
<feature type="transmembrane region" description="Helical" evidence="1">
    <location>
        <begin position="224"/>
        <end position="245"/>
    </location>
</feature>
<dbReference type="Pfam" id="PF03613">
    <property type="entry name" value="EIID-AGA"/>
    <property type="match status" value="1"/>
</dbReference>
<feature type="transmembrane region" description="Helical" evidence="1">
    <location>
        <begin position="104"/>
        <end position="122"/>
    </location>
</feature>
<gene>
    <name evidence="2" type="ORF">DWY25_03765</name>
</gene>
<protein>
    <submittedName>
        <fullName evidence="2">PTS system mannose/fructose/sorbose family transporter subunit IID</fullName>
    </submittedName>
</protein>
<accession>A0A412G501</accession>
<proteinExistence type="predicted"/>